<evidence type="ECO:0000256" key="3">
    <source>
        <dbReference type="ARBA" id="ARBA00023080"/>
    </source>
</evidence>
<proteinExistence type="inferred from homology"/>
<keyword evidence="6" id="KW-1185">Reference proteome</keyword>
<comment type="function">
    <text evidence="4">Nucleoside triphosphate pyrophosphatase. May have a dual role in cell division arrest and in preventing the incorporation of modified nucleotides into cellular nucleic acids.</text>
</comment>
<dbReference type="HAMAP" id="MF_00528">
    <property type="entry name" value="Maf"/>
    <property type="match status" value="1"/>
</dbReference>
<comment type="catalytic activity">
    <reaction evidence="4">
        <text>a ribonucleoside 5'-triphosphate + H2O = a ribonucleoside 5'-phosphate + diphosphate + H(+)</text>
        <dbReference type="Rhea" id="RHEA:23996"/>
        <dbReference type="ChEBI" id="CHEBI:15377"/>
        <dbReference type="ChEBI" id="CHEBI:15378"/>
        <dbReference type="ChEBI" id="CHEBI:33019"/>
        <dbReference type="ChEBI" id="CHEBI:58043"/>
        <dbReference type="ChEBI" id="CHEBI:61557"/>
        <dbReference type="EC" id="3.6.1.9"/>
    </reaction>
</comment>
<evidence type="ECO:0000256" key="4">
    <source>
        <dbReference type="HAMAP-Rule" id="MF_00528"/>
    </source>
</evidence>
<comment type="caution">
    <text evidence="5">The sequence shown here is derived from an EMBL/GenBank/DDBJ whole genome shotgun (WGS) entry which is preliminary data.</text>
</comment>
<reference evidence="5" key="1">
    <citation type="journal article" date="2021" name="Front. Microbiol.">
        <title>Comprehensive Comparative Genomics and Phenotyping of Methylobacterium Species.</title>
        <authorList>
            <person name="Alessa O."/>
            <person name="Ogura Y."/>
            <person name="Fujitani Y."/>
            <person name="Takami H."/>
            <person name="Hayashi T."/>
            <person name="Sahin N."/>
            <person name="Tani A."/>
        </authorList>
    </citation>
    <scope>NUCLEOTIDE SEQUENCE</scope>
    <source>
        <strain evidence="5">DSM 23632</strain>
    </source>
</reference>
<comment type="subcellular location">
    <subcellularLocation>
        <location evidence="4">Cytoplasm</location>
    </subcellularLocation>
</comment>
<dbReference type="SUPFAM" id="SSF52972">
    <property type="entry name" value="ITPase-like"/>
    <property type="match status" value="1"/>
</dbReference>
<name>A0ABQ4TZ80_9HYPH</name>
<dbReference type="InterPro" id="IPR029001">
    <property type="entry name" value="ITPase-like_fam"/>
</dbReference>
<comment type="cofactor">
    <cofactor evidence="1 4">
        <name>a divalent metal cation</name>
        <dbReference type="ChEBI" id="CHEBI:60240"/>
    </cofactor>
</comment>
<reference evidence="5" key="2">
    <citation type="submission" date="2021-08" db="EMBL/GenBank/DDBJ databases">
        <authorList>
            <person name="Tani A."/>
            <person name="Ola A."/>
            <person name="Ogura Y."/>
            <person name="Katsura K."/>
            <person name="Hayashi T."/>
        </authorList>
    </citation>
    <scope>NUCLEOTIDE SEQUENCE</scope>
    <source>
        <strain evidence="5">DSM 23632</strain>
    </source>
</reference>
<keyword evidence="2 4" id="KW-0378">Hydrolase</keyword>
<comment type="caution">
    <text evidence="4">Lacks conserved residue(s) required for the propagation of feature annotation.</text>
</comment>
<dbReference type="InterPro" id="IPR003697">
    <property type="entry name" value="Maf-like"/>
</dbReference>
<dbReference type="PANTHER" id="PTHR43213:SF5">
    <property type="entry name" value="BIFUNCTIONAL DTTP_UTP PYROPHOSPHATASE_METHYLTRANSFERASE PROTEIN-RELATED"/>
    <property type="match status" value="1"/>
</dbReference>
<comment type="similarity">
    <text evidence="4">Belongs to the Maf family.</text>
</comment>
<accession>A0ABQ4TZ80</accession>
<evidence type="ECO:0000256" key="1">
    <source>
        <dbReference type="ARBA" id="ARBA00001968"/>
    </source>
</evidence>
<dbReference type="PIRSF" id="PIRSF006305">
    <property type="entry name" value="Maf"/>
    <property type="match status" value="1"/>
</dbReference>
<keyword evidence="3 4" id="KW-0546">Nucleotide metabolism</keyword>
<dbReference type="RefSeq" id="WP_238183170.1">
    <property type="nucleotide sequence ID" value="NZ_BPRB01000143.1"/>
</dbReference>
<dbReference type="Pfam" id="PF02545">
    <property type="entry name" value="Maf"/>
    <property type="match status" value="1"/>
</dbReference>
<keyword evidence="4" id="KW-0963">Cytoplasm</keyword>
<comment type="catalytic activity">
    <reaction evidence="4">
        <text>a 2'-deoxyribonucleoside 5'-triphosphate + H2O = a 2'-deoxyribonucleoside 5'-phosphate + diphosphate + H(+)</text>
        <dbReference type="Rhea" id="RHEA:44644"/>
        <dbReference type="ChEBI" id="CHEBI:15377"/>
        <dbReference type="ChEBI" id="CHEBI:15378"/>
        <dbReference type="ChEBI" id="CHEBI:33019"/>
        <dbReference type="ChEBI" id="CHEBI:61560"/>
        <dbReference type="ChEBI" id="CHEBI:65317"/>
        <dbReference type="EC" id="3.6.1.9"/>
    </reaction>
</comment>
<gene>
    <name evidence="5" type="primary">maf</name>
    <name evidence="5" type="ORF">MPOCJGCO_2667</name>
</gene>
<dbReference type="EC" id="3.6.1.9" evidence="4"/>
<sequence length="206" mass="21248">MDPRTPWLGPAPLLLASASPTRRLLLEGAAIPVEVIAADVDERALEAEAAGLSPPDLARHLAAAKAAAVAARHPDRVVVGADQVLACDGTVFHKPADAEQARAQLARLSGRSHHLHAAVAIATGGQVRDGFVETARLTLRPLDAEAIAAYVACAGEVAVRASVGGYQLEGVGIHLFAAVEGDHSTILGLPLLPLLARLRAAALFAF</sequence>
<dbReference type="EMBL" id="BPRB01000143">
    <property type="protein sequence ID" value="GJE60554.1"/>
    <property type="molecule type" value="Genomic_DNA"/>
</dbReference>
<feature type="active site" description="Proton acceptor" evidence="4">
    <location>
        <position position="82"/>
    </location>
</feature>
<dbReference type="PANTHER" id="PTHR43213">
    <property type="entry name" value="BIFUNCTIONAL DTTP/UTP PYROPHOSPHATASE/METHYLTRANSFERASE PROTEIN-RELATED"/>
    <property type="match status" value="1"/>
</dbReference>
<dbReference type="Proteomes" id="UP001055057">
    <property type="component" value="Unassembled WGS sequence"/>
</dbReference>
<evidence type="ECO:0000256" key="2">
    <source>
        <dbReference type="ARBA" id="ARBA00022801"/>
    </source>
</evidence>
<evidence type="ECO:0000313" key="6">
    <source>
        <dbReference type="Proteomes" id="UP001055057"/>
    </source>
</evidence>
<dbReference type="NCBIfam" id="TIGR00172">
    <property type="entry name" value="maf"/>
    <property type="match status" value="1"/>
</dbReference>
<evidence type="ECO:0000313" key="5">
    <source>
        <dbReference type="EMBL" id="GJE60554.1"/>
    </source>
</evidence>
<dbReference type="Gene3D" id="3.90.950.10">
    <property type="match status" value="1"/>
</dbReference>
<organism evidence="5 6">
    <name type="scientific">Methylobacterium trifolii</name>
    <dbReference type="NCBI Taxonomy" id="1003092"/>
    <lineage>
        <taxon>Bacteria</taxon>
        <taxon>Pseudomonadati</taxon>
        <taxon>Pseudomonadota</taxon>
        <taxon>Alphaproteobacteria</taxon>
        <taxon>Hyphomicrobiales</taxon>
        <taxon>Methylobacteriaceae</taxon>
        <taxon>Methylobacterium</taxon>
    </lineage>
</organism>
<protein>
    <recommendedName>
        <fullName evidence="4">Nucleoside triphosphate pyrophosphatase</fullName>
        <ecNumber evidence="4">3.6.1.9</ecNumber>
    </recommendedName>
    <alternativeName>
        <fullName evidence="4">Nucleotide pyrophosphatase</fullName>
        <shortName evidence="4">Nucleotide PPase</shortName>
    </alternativeName>
</protein>